<dbReference type="Pfam" id="PF06742">
    <property type="entry name" value="DUF1214"/>
    <property type="match status" value="1"/>
</dbReference>
<protein>
    <submittedName>
        <fullName evidence="3">DUF1254 domain-containing protein</fullName>
    </submittedName>
</protein>
<dbReference type="Pfam" id="PF06863">
    <property type="entry name" value="DUF1254"/>
    <property type="match status" value="1"/>
</dbReference>
<dbReference type="Proteomes" id="UP001302949">
    <property type="component" value="Unassembled WGS sequence"/>
</dbReference>
<accession>A0ABU5Q7G0</accession>
<evidence type="ECO:0000259" key="1">
    <source>
        <dbReference type="Pfam" id="PF06742"/>
    </source>
</evidence>
<dbReference type="InterPro" id="IPR010679">
    <property type="entry name" value="DUF1254"/>
</dbReference>
<dbReference type="InterPro" id="IPR010621">
    <property type="entry name" value="DUF1214"/>
</dbReference>
<feature type="domain" description="DUF1214" evidence="1">
    <location>
        <begin position="348"/>
        <end position="453"/>
    </location>
</feature>
<keyword evidence="4" id="KW-1185">Reference proteome</keyword>
<dbReference type="InterPro" id="IPR037050">
    <property type="entry name" value="DUF1254_sf"/>
</dbReference>
<dbReference type="PANTHER" id="PTHR36509:SF2">
    <property type="entry name" value="BLL3101 PROTEIN"/>
    <property type="match status" value="1"/>
</dbReference>
<name>A0ABU5Q7G0_9BACT</name>
<gene>
    <name evidence="3" type="ORF">VB248_06055</name>
</gene>
<feature type="domain" description="DUF1254" evidence="2">
    <location>
        <begin position="66"/>
        <end position="196"/>
    </location>
</feature>
<organism evidence="3 4">
    <name type="scientific">Arcicella rigui</name>
    <dbReference type="NCBI Taxonomy" id="797020"/>
    <lineage>
        <taxon>Bacteria</taxon>
        <taxon>Pseudomonadati</taxon>
        <taxon>Bacteroidota</taxon>
        <taxon>Cytophagia</taxon>
        <taxon>Cytophagales</taxon>
        <taxon>Flectobacillaceae</taxon>
        <taxon>Arcicella</taxon>
    </lineage>
</organism>
<dbReference type="InterPro" id="IPR037049">
    <property type="entry name" value="DUF1214_C_sf"/>
</dbReference>
<evidence type="ECO:0000313" key="4">
    <source>
        <dbReference type="Proteomes" id="UP001302949"/>
    </source>
</evidence>
<reference evidence="3 4" key="1">
    <citation type="submission" date="2023-12" db="EMBL/GenBank/DDBJ databases">
        <title>Novel species of the genus Arcicella isolated from rivers.</title>
        <authorList>
            <person name="Lu H."/>
        </authorList>
    </citation>
    <scope>NUCLEOTIDE SEQUENCE [LARGE SCALE GENOMIC DNA]</scope>
    <source>
        <strain evidence="3 4">KCTC 23307</strain>
    </source>
</reference>
<dbReference type="EMBL" id="JAYFUM010000006">
    <property type="protein sequence ID" value="MEA5138683.1"/>
    <property type="molecule type" value="Genomic_DNA"/>
</dbReference>
<dbReference type="Gene3D" id="2.60.40.1610">
    <property type="entry name" value="Domain of unknown function DUF1254"/>
    <property type="match status" value="1"/>
</dbReference>
<dbReference type="RefSeq" id="WP_323295850.1">
    <property type="nucleotide sequence ID" value="NZ_JAYFUM010000006.1"/>
</dbReference>
<dbReference type="SUPFAM" id="SSF160935">
    <property type="entry name" value="VPA0735-like"/>
    <property type="match status" value="1"/>
</dbReference>
<dbReference type="PANTHER" id="PTHR36509">
    <property type="entry name" value="BLL3101 PROTEIN"/>
    <property type="match status" value="1"/>
</dbReference>
<evidence type="ECO:0000313" key="3">
    <source>
        <dbReference type="EMBL" id="MEA5138683.1"/>
    </source>
</evidence>
<dbReference type="Gene3D" id="2.60.120.600">
    <property type="entry name" value="Domain of unknown function DUF1214, C-terminal domain"/>
    <property type="match status" value="1"/>
</dbReference>
<sequence length="475" mass="52801">MNIINRRTFISSSLVLSAVSLLKAQGLHSNDDSVIATAKEAYIFGLPLVLTDLTRLVGTFGTRTSNQFNHSKAFPDHTFKAVVRPNNDTFYSSAFLDLGAEPIVLDIPDTQDRYAVFPLEDAWTNIFASFGKRTTGTKAQRYVITGPKWQGKLPKGIEEVKAPTDLVWIIGRIQVNSPEDGKNFVSKLQDGLKLTPLSQLGKKEPLASTAVSVTYSVESTEAAQVLKTKRNVVEALKKLSIEEYFTYLNELLVKNPAFEADKPALEKFAKIGIKAGEKFSLSTFDTATQTALQKLPTEIIAALDKARTILTNDNDRKPDVTIGHYGTNYQKRAAVAYFGLGALGPEDAVYLGYQQDEQGQALHGDNKYVIHFEPHKTPPARAFWSITLYDKAGYLAENAIRRYAIGDRSNLQYNADGSLDIYIQHEAPSKDKENNWLPAPKEAFNLSVRIYWASDEYLKTGNWKKPPIKKVIANG</sequence>
<comment type="caution">
    <text evidence="3">The sequence shown here is derived from an EMBL/GenBank/DDBJ whole genome shotgun (WGS) entry which is preliminary data.</text>
</comment>
<evidence type="ECO:0000259" key="2">
    <source>
        <dbReference type="Pfam" id="PF06863"/>
    </source>
</evidence>
<proteinExistence type="predicted"/>